<evidence type="ECO:0000313" key="3">
    <source>
        <dbReference type="EMBL" id="KAJ7384729.1"/>
    </source>
</evidence>
<comment type="caution">
    <text evidence="3">The sequence shown here is derived from an EMBL/GenBank/DDBJ whole genome shotgun (WGS) entry which is preliminary data.</text>
</comment>
<accession>A0A9W9ZRL7</accession>
<keyword evidence="4" id="KW-1185">Reference proteome</keyword>
<dbReference type="Proteomes" id="UP001163046">
    <property type="component" value="Unassembled WGS sequence"/>
</dbReference>
<feature type="compositionally biased region" description="Basic and acidic residues" evidence="2">
    <location>
        <begin position="73"/>
        <end position="89"/>
    </location>
</feature>
<feature type="coiled-coil region" evidence="1">
    <location>
        <begin position="308"/>
        <end position="342"/>
    </location>
</feature>
<keyword evidence="1" id="KW-0175">Coiled coil</keyword>
<organism evidence="3 4">
    <name type="scientific">Desmophyllum pertusum</name>
    <dbReference type="NCBI Taxonomy" id="174260"/>
    <lineage>
        <taxon>Eukaryota</taxon>
        <taxon>Metazoa</taxon>
        <taxon>Cnidaria</taxon>
        <taxon>Anthozoa</taxon>
        <taxon>Hexacorallia</taxon>
        <taxon>Scleractinia</taxon>
        <taxon>Caryophylliina</taxon>
        <taxon>Caryophylliidae</taxon>
        <taxon>Desmophyllum</taxon>
    </lineage>
</organism>
<evidence type="ECO:0000256" key="1">
    <source>
        <dbReference type="SAM" id="Coils"/>
    </source>
</evidence>
<name>A0A9W9ZRL7_9CNID</name>
<proteinExistence type="predicted"/>
<dbReference type="AlphaFoldDB" id="A0A9W9ZRL7"/>
<feature type="region of interest" description="Disordered" evidence="2">
    <location>
        <begin position="66"/>
        <end position="92"/>
    </location>
</feature>
<dbReference type="OrthoDB" id="10549602at2759"/>
<gene>
    <name evidence="3" type="ORF">OS493_020316</name>
</gene>
<evidence type="ECO:0000313" key="4">
    <source>
        <dbReference type="Proteomes" id="UP001163046"/>
    </source>
</evidence>
<sequence>MENLADLGSEPEREPSYMFYNAGLELERQYREETRRIDEQRRCLETQQREAADKLEEARRELEFLRSQQQRASEVRSAEESERRKELDASHQQLEIQKKYLEDIREEQELARERAEDEIRQVKERIRQDQEEEKQRLEAEMQRLMALEEDHRKKVQSKNRRWERSRKIWRRNGTENEDRLKCSGKRLLNAVRRQLRQQLGQNPRKSRSLRCYVSDSNNWRWDYEEQRKTAQREVTQAKDSVRRVEQETLEGLRSLTTGKSAIEGEWRRLEEVQAKHKRAHDQSYAKIRDVREMLESAEEMEEASLVEKEKMIMERRAARMKVEEARRRLEELEHEDKDTAELTEADFTKKKELLEFETREEIKDIREEGKS</sequence>
<evidence type="ECO:0000256" key="2">
    <source>
        <dbReference type="SAM" id="MobiDB-lite"/>
    </source>
</evidence>
<reference evidence="3" key="1">
    <citation type="submission" date="2023-01" db="EMBL/GenBank/DDBJ databases">
        <title>Genome assembly of the deep-sea coral Lophelia pertusa.</title>
        <authorList>
            <person name="Herrera S."/>
            <person name="Cordes E."/>
        </authorList>
    </citation>
    <scope>NUCLEOTIDE SEQUENCE</scope>
    <source>
        <strain evidence="3">USNM1676648</strain>
        <tissue evidence="3">Polyp</tissue>
    </source>
</reference>
<protein>
    <submittedName>
        <fullName evidence="3">Uncharacterized protein</fullName>
    </submittedName>
</protein>
<dbReference type="EMBL" id="MU825885">
    <property type="protein sequence ID" value="KAJ7384729.1"/>
    <property type="molecule type" value="Genomic_DNA"/>
</dbReference>